<dbReference type="InterPro" id="IPR001509">
    <property type="entry name" value="Epimerase_deHydtase"/>
</dbReference>
<sequence>MSTQTTVFVSGATGFIALHVVDKLLREGYKVIGSARSQEKCDELLQKFNYNPSISTEIVPDISNLAAFDDVFKKHGHEIKIVLHTASPFRFDVNDYGKDLLIPAVNGTKSVLNAIKKYGAQSVERVVVTSSVAAQINIKGANRDDLVLTEESWNDATWENCQTDPMAVYCASKTFAERAAWDFIRENKDQVIFKLSTVLPVYVFGPQLFPEPSKKELNTSSEIINQIVHADKDTELMQLNGGFIDVRDVAKAHLLAFQKDECASQRLSLHGGMFATQDFLDIINEDFSQLRGKIPVGKPGTGKLITSKGYQINNDKTKKLLGFPFIGLRECVDDSVSQILKMEDMTE</sequence>
<proteinExistence type="inferred from homology"/>
<dbReference type="FunCoup" id="G0VDF5">
    <property type="interactions" value="262"/>
</dbReference>
<evidence type="ECO:0000256" key="2">
    <source>
        <dbReference type="ARBA" id="ARBA00023445"/>
    </source>
</evidence>
<reference key="2">
    <citation type="submission" date="2011-08" db="EMBL/GenBank/DDBJ databases">
        <title>Genome sequence of Naumovozyma castellii.</title>
        <authorList>
            <person name="Gordon J.L."/>
            <person name="Armisen D."/>
            <person name="Proux-Wera E."/>
            <person name="OhEigeartaigh S.S."/>
            <person name="Byrne K.P."/>
            <person name="Wolfe K.H."/>
        </authorList>
    </citation>
    <scope>NUCLEOTIDE SEQUENCE</scope>
    <source>
        <strain>Type strain:CBS 4309</strain>
    </source>
</reference>
<evidence type="ECO:0000313" key="4">
    <source>
        <dbReference type="EMBL" id="CCC69517.1"/>
    </source>
</evidence>
<dbReference type="Pfam" id="PF01370">
    <property type="entry name" value="Epimerase"/>
    <property type="match status" value="1"/>
</dbReference>
<dbReference type="OrthoDB" id="2735536at2759"/>
<dbReference type="eggNOG" id="KOG1502">
    <property type="taxonomic scope" value="Eukaryota"/>
</dbReference>
<dbReference type="GO" id="GO:0016616">
    <property type="term" value="F:oxidoreductase activity, acting on the CH-OH group of donors, NAD or NADP as acceptor"/>
    <property type="evidence" value="ECO:0007669"/>
    <property type="project" value="TreeGrafter"/>
</dbReference>
<dbReference type="HOGENOM" id="CLU_007383_9_2_1"/>
<dbReference type="InterPro" id="IPR036291">
    <property type="entry name" value="NAD(P)-bd_dom_sf"/>
</dbReference>
<feature type="domain" description="NAD-dependent epimerase/dehydratase" evidence="3">
    <location>
        <begin position="7"/>
        <end position="259"/>
    </location>
</feature>
<dbReference type="AlphaFoldDB" id="G0VDF5"/>
<comment type="similarity">
    <text evidence="2">Belongs to the NAD(P)-dependent epimerase/dehydratase family. Dihydroflavonol-4-reductase subfamily.</text>
</comment>
<dbReference type="EMBL" id="HE576754">
    <property type="protein sequence ID" value="CCC69517.1"/>
    <property type="molecule type" value="Genomic_DNA"/>
</dbReference>
<dbReference type="KEGG" id="ncs:NCAS_0C05270"/>
<dbReference type="STRING" id="1064592.G0VDF5"/>
<dbReference type="OMA" id="KNEECWA"/>
<organism evidence="4 5">
    <name type="scientific">Naumovozyma castellii</name>
    <name type="common">Yeast</name>
    <name type="synonym">Saccharomyces castellii</name>
    <dbReference type="NCBI Taxonomy" id="27288"/>
    <lineage>
        <taxon>Eukaryota</taxon>
        <taxon>Fungi</taxon>
        <taxon>Dikarya</taxon>
        <taxon>Ascomycota</taxon>
        <taxon>Saccharomycotina</taxon>
        <taxon>Saccharomycetes</taxon>
        <taxon>Saccharomycetales</taxon>
        <taxon>Saccharomycetaceae</taxon>
        <taxon>Naumovozyma</taxon>
    </lineage>
</organism>
<dbReference type="RefSeq" id="XP_003675881.1">
    <property type="nucleotide sequence ID" value="XM_003675833.1"/>
</dbReference>
<protein>
    <recommendedName>
        <fullName evidence="3">NAD-dependent epimerase/dehydratase domain-containing protein</fullName>
    </recommendedName>
</protein>
<dbReference type="Proteomes" id="UP000001640">
    <property type="component" value="Chromosome 3"/>
</dbReference>
<name>G0VDF5_NAUCA</name>
<evidence type="ECO:0000313" key="5">
    <source>
        <dbReference type="Proteomes" id="UP000001640"/>
    </source>
</evidence>
<keyword evidence="5" id="KW-1185">Reference proteome</keyword>
<gene>
    <name evidence="4" type="primary">NCAS0C05270</name>
    <name evidence="4" type="ordered locus">NCAS_0C05270</name>
</gene>
<dbReference type="FunFam" id="3.40.50.720:FF:000191">
    <property type="entry name" value="Methylglyoxal reductase (NADPH-dependent)"/>
    <property type="match status" value="1"/>
</dbReference>
<dbReference type="PANTHER" id="PTHR10366:SF844">
    <property type="entry name" value="NADPH-DEPENDENT METHYLGLYOXAL REDUCTASE GRE2"/>
    <property type="match status" value="1"/>
</dbReference>
<evidence type="ECO:0000256" key="1">
    <source>
        <dbReference type="ARBA" id="ARBA00023002"/>
    </source>
</evidence>
<dbReference type="InterPro" id="IPR050425">
    <property type="entry name" value="NAD(P)_dehydrat-like"/>
</dbReference>
<dbReference type="SUPFAM" id="SSF51735">
    <property type="entry name" value="NAD(P)-binding Rossmann-fold domains"/>
    <property type="match status" value="1"/>
</dbReference>
<accession>G0VDF5</accession>
<reference evidence="4 5" key="1">
    <citation type="journal article" date="2011" name="Proc. Natl. Acad. Sci. U.S.A.">
        <title>Evolutionary erosion of yeast sex chromosomes by mating-type switching accidents.</title>
        <authorList>
            <person name="Gordon J.L."/>
            <person name="Armisen D."/>
            <person name="Proux-Wera E."/>
            <person name="Oheigeartaigh S.S."/>
            <person name="Byrne K.P."/>
            <person name="Wolfe K.H."/>
        </authorList>
    </citation>
    <scope>NUCLEOTIDE SEQUENCE [LARGE SCALE GENOMIC DNA]</scope>
    <source>
        <strain evidence="5">ATCC 76901 / BCRC 22586 / CBS 4309 / NBRC 1992 / NRRL Y-12630</strain>
    </source>
</reference>
<dbReference type="PANTHER" id="PTHR10366">
    <property type="entry name" value="NAD DEPENDENT EPIMERASE/DEHYDRATASE"/>
    <property type="match status" value="1"/>
</dbReference>
<keyword evidence="1" id="KW-0560">Oxidoreductase</keyword>
<dbReference type="Gene3D" id="3.40.50.720">
    <property type="entry name" value="NAD(P)-binding Rossmann-like Domain"/>
    <property type="match status" value="1"/>
</dbReference>
<dbReference type="InParanoid" id="G0VDF5"/>
<dbReference type="CDD" id="cd05227">
    <property type="entry name" value="AR_SDR_e"/>
    <property type="match status" value="1"/>
</dbReference>
<evidence type="ECO:0000259" key="3">
    <source>
        <dbReference type="Pfam" id="PF01370"/>
    </source>
</evidence>
<dbReference type="GeneID" id="96903098"/>